<dbReference type="EMBL" id="MU863910">
    <property type="protein sequence ID" value="KAK4201206.1"/>
    <property type="molecule type" value="Genomic_DNA"/>
</dbReference>
<keyword evidence="8" id="KW-1185">Reference proteome</keyword>
<dbReference type="CDD" id="cd08249">
    <property type="entry name" value="enoyl_reductase_like"/>
    <property type="match status" value="1"/>
</dbReference>
<accession>A0AAN6XJ17</accession>
<comment type="similarity">
    <text evidence="1">Belongs to the zinc-containing alcohol dehydrogenase family.</text>
</comment>
<comment type="caution">
    <text evidence="7">The sequence shown here is derived from an EMBL/GenBank/DDBJ whole genome shotgun (WGS) entry which is preliminary data.</text>
</comment>
<comment type="subunit">
    <text evidence="2">Monomer.</text>
</comment>
<dbReference type="InterPro" id="IPR011032">
    <property type="entry name" value="GroES-like_sf"/>
</dbReference>
<keyword evidence="3" id="KW-0547">Nucleotide-binding</keyword>
<dbReference type="InterPro" id="IPR036291">
    <property type="entry name" value="NAD(P)-bd_dom_sf"/>
</dbReference>
<dbReference type="Gene3D" id="3.90.180.10">
    <property type="entry name" value="Medium-chain alcohol dehydrogenases, catalytic domain"/>
    <property type="match status" value="1"/>
</dbReference>
<dbReference type="Gene3D" id="3.40.50.720">
    <property type="entry name" value="NAD(P)-binding Rossmann-like Domain"/>
    <property type="match status" value="1"/>
</dbReference>
<dbReference type="Pfam" id="PF00107">
    <property type="entry name" value="ADH_zinc_N"/>
    <property type="match status" value="1"/>
</dbReference>
<evidence type="ECO:0000256" key="5">
    <source>
        <dbReference type="ARBA" id="ARBA00023002"/>
    </source>
</evidence>
<dbReference type="InterPro" id="IPR013154">
    <property type="entry name" value="ADH-like_N"/>
</dbReference>
<evidence type="ECO:0000259" key="6">
    <source>
        <dbReference type="SMART" id="SM00829"/>
    </source>
</evidence>
<gene>
    <name evidence="7" type="ORF">QBC40DRAFT_325041</name>
</gene>
<dbReference type="SUPFAM" id="SSF51735">
    <property type="entry name" value="NAD(P)-binding Rossmann-fold domains"/>
    <property type="match status" value="1"/>
</dbReference>
<dbReference type="SMART" id="SM00829">
    <property type="entry name" value="PKS_ER"/>
    <property type="match status" value="1"/>
</dbReference>
<dbReference type="GO" id="GO:0000166">
    <property type="term" value="F:nucleotide binding"/>
    <property type="evidence" value="ECO:0007669"/>
    <property type="project" value="UniProtKB-KW"/>
</dbReference>
<dbReference type="InterPro" id="IPR013149">
    <property type="entry name" value="ADH-like_C"/>
</dbReference>
<proteinExistence type="inferred from homology"/>
<dbReference type="AlphaFoldDB" id="A0AAN6XJ17"/>
<name>A0AAN6XJ17_9PEZI</name>
<dbReference type="PANTHER" id="PTHR45348">
    <property type="entry name" value="HYPOTHETICAL OXIDOREDUCTASE (EUROFUNG)"/>
    <property type="match status" value="1"/>
</dbReference>
<evidence type="ECO:0000256" key="4">
    <source>
        <dbReference type="ARBA" id="ARBA00022857"/>
    </source>
</evidence>
<evidence type="ECO:0000256" key="2">
    <source>
        <dbReference type="ARBA" id="ARBA00011245"/>
    </source>
</evidence>
<organism evidence="7 8">
    <name type="scientific">Triangularia verruculosa</name>
    <dbReference type="NCBI Taxonomy" id="2587418"/>
    <lineage>
        <taxon>Eukaryota</taxon>
        <taxon>Fungi</taxon>
        <taxon>Dikarya</taxon>
        <taxon>Ascomycota</taxon>
        <taxon>Pezizomycotina</taxon>
        <taxon>Sordariomycetes</taxon>
        <taxon>Sordariomycetidae</taxon>
        <taxon>Sordariales</taxon>
        <taxon>Podosporaceae</taxon>
        <taxon>Triangularia</taxon>
    </lineage>
</organism>
<evidence type="ECO:0000256" key="1">
    <source>
        <dbReference type="ARBA" id="ARBA00008072"/>
    </source>
</evidence>
<dbReference type="SUPFAM" id="SSF50129">
    <property type="entry name" value="GroES-like"/>
    <property type="match status" value="1"/>
</dbReference>
<evidence type="ECO:0000313" key="8">
    <source>
        <dbReference type="Proteomes" id="UP001303160"/>
    </source>
</evidence>
<keyword evidence="4" id="KW-0521">NADP</keyword>
<feature type="domain" description="Enoyl reductase (ER)" evidence="6">
    <location>
        <begin position="15"/>
        <end position="351"/>
    </location>
</feature>
<dbReference type="InterPro" id="IPR047122">
    <property type="entry name" value="Trans-enoyl_RdTase-like"/>
</dbReference>
<dbReference type="GO" id="GO:0016651">
    <property type="term" value="F:oxidoreductase activity, acting on NAD(P)H"/>
    <property type="evidence" value="ECO:0007669"/>
    <property type="project" value="InterPro"/>
</dbReference>
<dbReference type="Proteomes" id="UP001303160">
    <property type="component" value="Unassembled WGS sequence"/>
</dbReference>
<reference evidence="7" key="2">
    <citation type="submission" date="2023-05" db="EMBL/GenBank/DDBJ databases">
        <authorList>
            <consortium name="Lawrence Berkeley National Laboratory"/>
            <person name="Steindorff A."/>
            <person name="Hensen N."/>
            <person name="Bonometti L."/>
            <person name="Westerberg I."/>
            <person name="Brannstrom I.O."/>
            <person name="Guillou S."/>
            <person name="Cros-Aarteil S."/>
            <person name="Calhoun S."/>
            <person name="Haridas S."/>
            <person name="Kuo A."/>
            <person name="Mondo S."/>
            <person name="Pangilinan J."/>
            <person name="Riley R."/>
            <person name="Labutti K."/>
            <person name="Andreopoulos B."/>
            <person name="Lipzen A."/>
            <person name="Chen C."/>
            <person name="Yanf M."/>
            <person name="Daum C."/>
            <person name="Ng V."/>
            <person name="Clum A."/>
            <person name="Ohm R."/>
            <person name="Martin F."/>
            <person name="Silar P."/>
            <person name="Natvig D."/>
            <person name="Lalanne C."/>
            <person name="Gautier V."/>
            <person name="Ament-Velasquez S.L."/>
            <person name="Kruys A."/>
            <person name="Hutchinson M.I."/>
            <person name="Powell A.J."/>
            <person name="Barry K."/>
            <person name="Miller A.N."/>
            <person name="Grigoriev I.V."/>
            <person name="Debuchy R."/>
            <person name="Gladieux P."/>
            <person name="Thoren M.H."/>
            <person name="Johannesson H."/>
        </authorList>
    </citation>
    <scope>NUCLEOTIDE SEQUENCE</scope>
    <source>
        <strain evidence="7">CBS 315.58</strain>
    </source>
</reference>
<keyword evidence="5" id="KW-0560">Oxidoreductase</keyword>
<sequence>MSTAIPTTQTALVGSASGDIVLSYNVPVPSLEHDMILVKTVAISVNPVDTKMIGAYVTPGSIAGCDFAGEVVATGSAVTNLFIGDRVCGAVMGMNPNHPDVGAFANYVGARADRVLRIPSSLPYHDGAALATSFMTAGLALFNSLKLPGSPLHPTANAKPVLVYGGSTATGTAALQLLRLAGFTPIATCSPRNYELVKSYGAEQVFDYRSPDCAVTIREYTNNALEYSLDCITTVESMKICYAAIGRRGGRYTALDPFPDVVANTRRVVKADWVLGPVMLGKDIGWPAPHGRPANPELSAFGVEWVRTVQSLLEQGKLRAHPTEVRRGGLEGALDGLDRIKNKKVSGVKLVYSM</sequence>
<protein>
    <submittedName>
        <fullName evidence="7">Enoyl reductase LovC</fullName>
    </submittedName>
</protein>
<reference evidence="7" key="1">
    <citation type="journal article" date="2023" name="Mol. Phylogenet. Evol.">
        <title>Genome-scale phylogeny and comparative genomics of the fungal order Sordariales.</title>
        <authorList>
            <person name="Hensen N."/>
            <person name="Bonometti L."/>
            <person name="Westerberg I."/>
            <person name="Brannstrom I.O."/>
            <person name="Guillou S."/>
            <person name="Cros-Aarteil S."/>
            <person name="Calhoun S."/>
            <person name="Haridas S."/>
            <person name="Kuo A."/>
            <person name="Mondo S."/>
            <person name="Pangilinan J."/>
            <person name="Riley R."/>
            <person name="LaButti K."/>
            <person name="Andreopoulos B."/>
            <person name="Lipzen A."/>
            <person name="Chen C."/>
            <person name="Yan M."/>
            <person name="Daum C."/>
            <person name="Ng V."/>
            <person name="Clum A."/>
            <person name="Steindorff A."/>
            <person name="Ohm R.A."/>
            <person name="Martin F."/>
            <person name="Silar P."/>
            <person name="Natvig D.O."/>
            <person name="Lalanne C."/>
            <person name="Gautier V."/>
            <person name="Ament-Velasquez S.L."/>
            <person name="Kruys A."/>
            <person name="Hutchinson M.I."/>
            <person name="Powell A.J."/>
            <person name="Barry K."/>
            <person name="Miller A.N."/>
            <person name="Grigoriev I.V."/>
            <person name="Debuchy R."/>
            <person name="Gladieux P."/>
            <person name="Hiltunen Thoren M."/>
            <person name="Johannesson H."/>
        </authorList>
    </citation>
    <scope>NUCLEOTIDE SEQUENCE</scope>
    <source>
        <strain evidence="7">CBS 315.58</strain>
    </source>
</reference>
<dbReference type="Pfam" id="PF08240">
    <property type="entry name" value="ADH_N"/>
    <property type="match status" value="1"/>
</dbReference>
<dbReference type="PANTHER" id="PTHR45348:SF1">
    <property type="entry name" value="TRANS-ENOYL REDUCTASE STHE"/>
    <property type="match status" value="1"/>
</dbReference>
<evidence type="ECO:0000256" key="3">
    <source>
        <dbReference type="ARBA" id="ARBA00022741"/>
    </source>
</evidence>
<evidence type="ECO:0000313" key="7">
    <source>
        <dbReference type="EMBL" id="KAK4201206.1"/>
    </source>
</evidence>
<dbReference type="InterPro" id="IPR020843">
    <property type="entry name" value="ER"/>
</dbReference>